<organism evidence="1 2">
    <name type="scientific">Eretmocerus hayati</name>
    <dbReference type="NCBI Taxonomy" id="131215"/>
    <lineage>
        <taxon>Eukaryota</taxon>
        <taxon>Metazoa</taxon>
        <taxon>Ecdysozoa</taxon>
        <taxon>Arthropoda</taxon>
        <taxon>Hexapoda</taxon>
        <taxon>Insecta</taxon>
        <taxon>Pterygota</taxon>
        <taxon>Neoptera</taxon>
        <taxon>Endopterygota</taxon>
        <taxon>Hymenoptera</taxon>
        <taxon>Apocrita</taxon>
        <taxon>Proctotrupomorpha</taxon>
        <taxon>Chalcidoidea</taxon>
        <taxon>Aphelinidae</taxon>
        <taxon>Aphelininae</taxon>
        <taxon>Eretmocerus</taxon>
    </lineage>
</organism>
<protein>
    <submittedName>
        <fullName evidence="1">Uncharacterized protein</fullName>
    </submittedName>
</protein>
<comment type="caution">
    <text evidence="1">The sequence shown here is derived from an EMBL/GenBank/DDBJ whole genome shotgun (WGS) entry which is preliminary data.</text>
</comment>
<proteinExistence type="predicted"/>
<name>A0ACC2PUC5_9HYME</name>
<accession>A0ACC2PUC5</accession>
<evidence type="ECO:0000313" key="2">
    <source>
        <dbReference type="Proteomes" id="UP001239111"/>
    </source>
</evidence>
<keyword evidence="2" id="KW-1185">Reference proteome</keyword>
<dbReference type="EMBL" id="CM056741">
    <property type="protein sequence ID" value="KAJ8685395.1"/>
    <property type="molecule type" value="Genomic_DNA"/>
</dbReference>
<reference evidence="1" key="1">
    <citation type="submission" date="2023-04" db="EMBL/GenBank/DDBJ databases">
        <title>A chromosome-level genome assembly of the parasitoid wasp Eretmocerus hayati.</title>
        <authorList>
            <person name="Zhong Y."/>
            <person name="Liu S."/>
            <person name="Liu Y."/>
        </authorList>
    </citation>
    <scope>NUCLEOTIDE SEQUENCE</scope>
    <source>
        <strain evidence="1">ZJU_SS_LIU_2023</strain>
    </source>
</reference>
<sequence length="148" mass="16754">MESDDCLEIRDDALVEEMEQELSFSQEIENSTESLSQLRICETPEPESSSSESLYPMEDSSDGYITISSVSSSPEAVELPPRSLKRRRTTSTSSGNSSDNEQQPRCRRRLRYTPKRRRLIARRNNEQHAVAPQQSESSSILTGTEQLP</sequence>
<evidence type="ECO:0000313" key="1">
    <source>
        <dbReference type="EMBL" id="KAJ8685395.1"/>
    </source>
</evidence>
<gene>
    <name evidence="1" type="ORF">QAD02_021188</name>
</gene>
<dbReference type="Proteomes" id="UP001239111">
    <property type="component" value="Chromosome 1"/>
</dbReference>